<dbReference type="AlphaFoldDB" id="A0A0G4PJU0"/>
<dbReference type="SUPFAM" id="SSF49899">
    <property type="entry name" value="Concanavalin A-like lectins/glucanases"/>
    <property type="match status" value="1"/>
</dbReference>
<dbReference type="PANTHER" id="PTHR42812:SF16">
    <property type="entry name" value="HYDROLASE, PUTATIVE (AFU_ORTHOLOGUE AFUA_7G06110)-RELATED"/>
    <property type="match status" value="1"/>
</dbReference>
<accession>A0A0G4PJU0</accession>
<dbReference type="Proteomes" id="UP000053732">
    <property type="component" value="Unassembled WGS sequence"/>
</dbReference>
<dbReference type="CDD" id="cd18617">
    <property type="entry name" value="GH43_XynB-like"/>
    <property type="match status" value="1"/>
</dbReference>
<dbReference type="PANTHER" id="PTHR42812">
    <property type="entry name" value="BETA-XYLOSIDASE"/>
    <property type="match status" value="1"/>
</dbReference>
<keyword evidence="4 7" id="KW-0326">Glycosidase</keyword>
<feature type="active site" description="Proton donor" evidence="5">
    <location>
        <position position="209"/>
    </location>
</feature>
<dbReference type="GO" id="GO:0004553">
    <property type="term" value="F:hydrolase activity, hydrolyzing O-glycosyl compounds"/>
    <property type="evidence" value="ECO:0007669"/>
    <property type="project" value="InterPro"/>
</dbReference>
<gene>
    <name evidence="9" type="ORF">PCAMFM013_S019g000112</name>
</gene>
<name>A0A0G4PJU0_PENC3</name>
<protein>
    <submittedName>
        <fullName evidence="9">Glycoside hydrolase, family 43</fullName>
    </submittedName>
</protein>
<dbReference type="InterPro" id="IPR041542">
    <property type="entry name" value="GH43_C2"/>
</dbReference>
<evidence type="ECO:0000256" key="2">
    <source>
        <dbReference type="ARBA" id="ARBA00022729"/>
    </source>
</evidence>
<evidence type="ECO:0000256" key="7">
    <source>
        <dbReference type="RuleBase" id="RU361187"/>
    </source>
</evidence>
<dbReference type="STRING" id="1429867.A0A0G4PJU0"/>
<evidence type="ECO:0000259" key="8">
    <source>
        <dbReference type="Pfam" id="PF17851"/>
    </source>
</evidence>
<keyword evidence="10" id="KW-1185">Reference proteome</keyword>
<organism evidence="9 10">
    <name type="scientific">Penicillium camemberti (strain FM 013)</name>
    <dbReference type="NCBI Taxonomy" id="1429867"/>
    <lineage>
        <taxon>Eukaryota</taxon>
        <taxon>Fungi</taxon>
        <taxon>Dikarya</taxon>
        <taxon>Ascomycota</taxon>
        <taxon>Pezizomycotina</taxon>
        <taxon>Eurotiomycetes</taxon>
        <taxon>Eurotiomycetidae</taxon>
        <taxon>Eurotiales</taxon>
        <taxon>Aspergillaceae</taxon>
        <taxon>Penicillium</taxon>
    </lineage>
</organism>
<dbReference type="InterPro" id="IPR051795">
    <property type="entry name" value="Glycosyl_Hydrlase_43"/>
</dbReference>
<evidence type="ECO:0000256" key="6">
    <source>
        <dbReference type="PIRSR" id="PIRSR606710-2"/>
    </source>
</evidence>
<comment type="similarity">
    <text evidence="1 7">Belongs to the glycosyl hydrolase 43 family.</text>
</comment>
<feature type="site" description="Important for catalytic activity, responsible for pKa modulation of the active site Glu and correct orientation of both the proton donor and substrate" evidence="6">
    <location>
        <position position="147"/>
    </location>
</feature>
<dbReference type="Gene3D" id="2.115.10.20">
    <property type="entry name" value="Glycosyl hydrolase domain, family 43"/>
    <property type="match status" value="1"/>
</dbReference>
<dbReference type="InterPro" id="IPR023296">
    <property type="entry name" value="Glyco_hydro_beta-prop_sf"/>
</dbReference>
<proteinExistence type="inferred from homology"/>
<evidence type="ECO:0000256" key="3">
    <source>
        <dbReference type="ARBA" id="ARBA00022801"/>
    </source>
</evidence>
<evidence type="ECO:0000313" key="9">
    <source>
        <dbReference type="EMBL" id="CRL26695.1"/>
    </source>
</evidence>
<dbReference type="InterPro" id="IPR006710">
    <property type="entry name" value="Glyco_hydro_43"/>
</dbReference>
<dbReference type="SUPFAM" id="SSF75005">
    <property type="entry name" value="Arabinanase/levansucrase/invertase"/>
    <property type="match status" value="1"/>
</dbReference>
<sequence length="563" mass="63407">MKISYLVSVLVTSVFCTKQDLVIRNPIISGWNPDPSIIRVGNEYFIATSSFEYWPGLPIYRSVDLVNWELYTHALTRPGQLQLYGVPTSAGAWAPSLGRINGKFYLTSMVRWTYDPVAKVWPRAFWIFSDDLRNWSDPIWSDPWGIDPELYQDPATNKVYLNLMSPNNNIDRIWGIYQCEVDIDSGRCIGEYRSLWNGTMPSNAAARPEGPKMFKFGDWYYLLIAEGGTDELHRATIARSTSPEGPWESNPNNPLLYNGVYGYDNLTVQSTGHATLFDTEQGDWYAVFLARRNVNGTSPLSRETFLCPVAWKDGWPILNEGKPILLNDSQRPGSSSIALASFQDNFDKPALDPSWYQLRTPYSQTYILDHKDSPGGVVLDANVFSLSDRDVPAAILRKQRSLNMTFSAEILPFDGILGPNQTVGISSYLSELQHQDIGLTGCKNSTGMCIYTSFLNNETTKYDESALQTSNLDNMTFHIRAEPLHYQLGYSVDKGSVSWIASFPSSWMATAPPNWFVFEGAMFALFASGNGRPWPPNTPKVGFQKVREVCFDEHIPDHDVWSG</sequence>
<evidence type="ECO:0000256" key="1">
    <source>
        <dbReference type="ARBA" id="ARBA00009865"/>
    </source>
</evidence>
<dbReference type="Pfam" id="PF17851">
    <property type="entry name" value="GH43_C2"/>
    <property type="match status" value="1"/>
</dbReference>
<keyword evidence="3 7" id="KW-0378">Hydrolase</keyword>
<reference evidence="9 10" key="1">
    <citation type="journal article" date="2014" name="Nat. Commun.">
        <title>Multiple recent horizontal transfers of a large genomic region in cheese making fungi.</title>
        <authorList>
            <person name="Cheeseman K."/>
            <person name="Ropars J."/>
            <person name="Renault P."/>
            <person name="Dupont J."/>
            <person name="Gouzy J."/>
            <person name="Branca A."/>
            <person name="Abraham A.L."/>
            <person name="Ceppi M."/>
            <person name="Conseiller E."/>
            <person name="Debuchy R."/>
            <person name="Malagnac F."/>
            <person name="Goarin A."/>
            <person name="Silar P."/>
            <person name="Lacoste S."/>
            <person name="Sallet E."/>
            <person name="Bensimon A."/>
            <person name="Giraud T."/>
            <person name="Brygoo Y."/>
        </authorList>
    </citation>
    <scope>NUCLEOTIDE SEQUENCE [LARGE SCALE GENOMIC DNA]</scope>
    <source>
        <strain evidence="10">FM 013</strain>
    </source>
</reference>
<evidence type="ECO:0000256" key="5">
    <source>
        <dbReference type="PIRSR" id="PIRSR606710-1"/>
    </source>
</evidence>
<dbReference type="Gene3D" id="2.60.120.200">
    <property type="match status" value="1"/>
</dbReference>
<dbReference type="GO" id="GO:0005975">
    <property type="term" value="P:carbohydrate metabolic process"/>
    <property type="evidence" value="ECO:0007669"/>
    <property type="project" value="InterPro"/>
</dbReference>
<feature type="domain" description="Beta-xylosidase C-terminal Concanavalin A-like" evidence="8">
    <location>
        <begin position="343"/>
        <end position="531"/>
    </location>
</feature>
<evidence type="ECO:0000313" key="10">
    <source>
        <dbReference type="Proteomes" id="UP000053732"/>
    </source>
</evidence>
<dbReference type="InterPro" id="IPR013320">
    <property type="entry name" value="ConA-like_dom_sf"/>
</dbReference>
<keyword evidence="2" id="KW-0732">Signal</keyword>
<evidence type="ECO:0000256" key="4">
    <source>
        <dbReference type="ARBA" id="ARBA00023295"/>
    </source>
</evidence>
<feature type="active site" description="Proton acceptor" evidence="5">
    <location>
        <position position="34"/>
    </location>
</feature>
<dbReference type="EMBL" id="HG793152">
    <property type="protein sequence ID" value="CRL26695.1"/>
    <property type="molecule type" value="Genomic_DNA"/>
</dbReference>
<dbReference type="Pfam" id="PF04616">
    <property type="entry name" value="Glyco_hydro_43"/>
    <property type="match status" value="1"/>
</dbReference>